<dbReference type="SUPFAM" id="SSF48208">
    <property type="entry name" value="Six-hairpin glycosidases"/>
    <property type="match status" value="2"/>
</dbReference>
<dbReference type="Proteomes" id="UP000542813">
    <property type="component" value="Unassembled WGS sequence"/>
</dbReference>
<evidence type="ECO:0000313" key="2">
    <source>
        <dbReference type="Proteomes" id="UP000542813"/>
    </source>
</evidence>
<reference evidence="1 2" key="1">
    <citation type="submission" date="2020-08" db="EMBL/GenBank/DDBJ databases">
        <title>Sequencing the genomes of 1000 actinobacteria strains.</title>
        <authorList>
            <person name="Klenk H.-P."/>
        </authorList>
    </citation>
    <scope>NUCLEOTIDE SEQUENCE [LARGE SCALE GENOMIC DNA]</scope>
    <source>
        <strain evidence="1 2">DSM 102122</strain>
    </source>
</reference>
<accession>A0A7W9LKQ1</accession>
<proteinExistence type="predicted"/>
<dbReference type="InterPro" id="IPR012341">
    <property type="entry name" value="6hp_glycosidase-like_sf"/>
</dbReference>
<dbReference type="AlphaFoldDB" id="A0A7W9LKQ1"/>
<dbReference type="EMBL" id="JACHMM010000001">
    <property type="protein sequence ID" value="MBB5787304.1"/>
    <property type="molecule type" value="Genomic_DNA"/>
</dbReference>
<dbReference type="InterPro" id="IPR008928">
    <property type="entry name" value="6-hairpin_glycosidase_sf"/>
</dbReference>
<name>A0A7W9LKQ1_9ACTN</name>
<comment type="caution">
    <text evidence="1">The sequence shown here is derived from an EMBL/GenBank/DDBJ whole genome shotgun (WGS) entry which is preliminary data.</text>
</comment>
<protein>
    <submittedName>
        <fullName evidence="1">Uncharacterized protein</fullName>
    </submittedName>
</protein>
<keyword evidence="2" id="KW-1185">Reference proteome</keyword>
<dbReference type="GO" id="GO:0005975">
    <property type="term" value="P:carbohydrate metabolic process"/>
    <property type="evidence" value="ECO:0007669"/>
    <property type="project" value="InterPro"/>
</dbReference>
<organism evidence="1 2">
    <name type="scientific">Jiangella mangrovi</name>
    <dbReference type="NCBI Taxonomy" id="1524084"/>
    <lineage>
        <taxon>Bacteria</taxon>
        <taxon>Bacillati</taxon>
        <taxon>Actinomycetota</taxon>
        <taxon>Actinomycetes</taxon>
        <taxon>Jiangellales</taxon>
        <taxon>Jiangellaceae</taxon>
        <taxon>Jiangella</taxon>
    </lineage>
</organism>
<dbReference type="Gene3D" id="1.50.10.10">
    <property type="match status" value="1"/>
</dbReference>
<evidence type="ECO:0000313" key="1">
    <source>
        <dbReference type="EMBL" id="MBB5787304.1"/>
    </source>
</evidence>
<dbReference type="RefSeq" id="WP_184821276.1">
    <property type="nucleotide sequence ID" value="NZ_JACHMM010000001.1"/>
</dbReference>
<gene>
    <name evidence="1" type="ORF">HD601_001879</name>
</gene>
<sequence>MTDLPALPVLRLEALDASGVVTGSAAVGPGDGKVVVGPFAVAVSIGTASPTGLAEVALSVLPTGPDPVTGHLRLVASVAGAADPWWMIPGLFYGENRPADCDRRFPRFEAGADDPAGMVSDHWSFRADRAATPAVFAWGAAGGVVVATDEVTAAGPAGIGFAHRADDADVHVVVPFREDPVTYYGSGTPLPAQAAAHVWRPGERVELRISAGALPPDRHAYAPVLRAVHERNRPLHPVEPWVSVPDAATIAAEGLVRWHYDPDPGVLLETVGFDREVSGNDGRPVDRQAMHVGWVSGIPWAYALLAHGRRTGSAAAVEAATRVIDFCCATLSPSGTFWGRWERSRGWTQSWTPIKDGLHARTLGEATLFLLRALDLDDRAEWITAARSNLDVIRDRQRADGNLGSVHHAEDGRVLSWAGASGLTWIAAFCSAAGLDADGSYLAAAERAGEYYARFVEREFIHGAPEDVDLAPTSEDGYAAVMAYVALYRRTGAARWLELATRAADWMLTFRYTYNVRFAPRTPLGIYGFATRGGDQASPSNQHLHAYGLVCTEELAELSAATGDPHYRERAEEAVACFRQLVPAADGEVNAYRGMITERYYQTECFQPKGMLLTLSHAWSAGVLLLACEQLLGGVAPAGT</sequence>